<gene>
    <name evidence="1" type="ORF">MM415B03019_0010</name>
</gene>
<accession>A0A6M3L0X8</accession>
<organism evidence="1">
    <name type="scientific">viral metagenome</name>
    <dbReference type="NCBI Taxonomy" id="1070528"/>
    <lineage>
        <taxon>unclassified sequences</taxon>
        <taxon>metagenomes</taxon>
        <taxon>organismal metagenomes</taxon>
    </lineage>
</organism>
<protein>
    <submittedName>
        <fullName evidence="1">Uncharacterized protein</fullName>
    </submittedName>
</protein>
<evidence type="ECO:0000313" key="1">
    <source>
        <dbReference type="EMBL" id="QJA87314.1"/>
    </source>
</evidence>
<sequence>MKKTKLLTLTACILMITAGIVYAADRPLHVIGDEDLILSSTAQHLPEIPTECDGAMISIQGDDVRFKLSDTVEADNGAILNEGDILILDSISQIIGFNVILDSGSSSATAYVTYFGKR</sequence>
<proteinExistence type="predicted"/>
<name>A0A6M3L0X8_9ZZZZ</name>
<reference evidence="1" key="1">
    <citation type="submission" date="2020-03" db="EMBL/GenBank/DDBJ databases">
        <title>The deep terrestrial virosphere.</title>
        <authorList>
            <person name="Holmfeldt K."/>
            <person name="Nilsson E."/>
            <person name="Simone D."/>
            <person name="Lopez-Fernandez M."/>
            <person name="Wu X."/>
            <person name="de Brujin I."/>
            <person name="Lundin D."/>
            <person name="Andersson A."/>
            <person name="Bertilsson S."/>
            <person name="Dopson M."/>
        </authorList>
    </citation>
    <scope>NUCLEOTIDE SEQUENCE</scope>
    <source>
        <strain evidence="1">MM415B03019</strain>
    </source>
</reference>
<dbReference type="EMBL" id="MT142696">
    <property type="protein sequence ID" value="QJA87314.1"/>
    <property type="molecule type" value="Genomic_DNA"/>
</dbReference>
<dbReference type="AlphaFoldDB" id="A0A6M3L0X8"/>